<dbReference type="InterPro" id="IPR007627">
    <property type="entry name" value="RNA_pol_sigma70_r2"/>
</dbReference>
<reference evidence="9 10" key="1">
    <citation type="submission" date="2020-08" db="EMBL/GenBank/DDBJ databases">
        <title>Genomic Encyclopedia of Type Strains, Phase IV (KMG-IV): sequencing the most valuable type-strain genomes for metagenomic binning, comparative biology and taxonomic classification.</title>
        <authorList>
            <person name="Goeker M."/>
        </authorList>
    </citation>
    <scope>NUCLEOTIDE SEQUENCE [LARGE SCALE GENOMIC DNA]</scope>
    <source>
        <strain evidence="9 10">DSM 23562</strain>
    </source>
</reference>
<dbReference type="Gene3D" id="1.10.601.10">
    <property type="entry name" value="RNA Polymerase Primary Sigma Factor"/>
    <property type="match status" value="1"/>
</dbReference>
<dbReference type="CDD" id="cd06171">
    <property type="entry name" value="Sigma70_r4"/>
    <property type="match status" value="1"/>
</dbReference>
<evidence type="ECO:0000256" key="5">
    <source>
        <dbReference type="RuleBase" id="RU362124"/>
    </source>
</evidence>
<evidence type="ECO:0000256" key="3">
    <source>
        <dbReference type="ARBA" id="ARBA00023125"/>
    </source>
</evidence>
<dbReference type="GO" id="GO:0016987">
    <property type="term" value="F:sigma factor activity"/>
    <property type="evidence" value="ECO:0007669"/>
    <property type="project" value="UniProtKB-KW"/>
</dbReference>
<dbReference type="Gene3D" id="1.10.10.10">
    <property type="entry name" value="Winged helix-like DNA-binding domain superfamily/Winged helix DNA-binding domain"/>
    <property type="match status" value="2"/>
</dbReference>
<keyword evidence="3 5" id="KW-0238">DNA-binding</keyword>
<dbReference type="InterPro" id="IPR007624">
    <property type="entry name" value="RNA_pol_sigma70_r3"/>
</dbReference>
<dbReference type="AlphaFoldDB" id="A0A7W9SMA4"/>
<dbReference type="PANTHER" id="PTHR30603">
    <property type="entry name" value="RNA POLYMERASE SIGMA FACTOR RPO"/>
    <property type="match status" value="1"/>
</dbReference>
<dbReference type="InterPro" id="IPR036388">
    <property type="entry name" value="WH-like_DNA-bd_sf"/>
</dbReference>
<keyword evidence="10" id="KW-1185">Reference proteome</keyword>
<evidence type="ECO:0000256" key="4">
    <source>
        <dbReference type="ARBA" id="ARBA00023163"/>
    </source>
</evidence>
<dbReference type="InterPro" id="IPR013325">
    <property type="entry name" value="RNA_pol_sigma_r2"/>
</dbReference>
<dbReference type="PROSITE" id="PS00715">
    <property type="entry name" value="SIGMA70_1"/>
    <property type="match status" value="1"/>
</dbReference>
<sequence>MTTLTPDTIEEQKLDTAEAPTTALSEPELAQLAPDEEENFDPMKEFSFTAFVADRGGANSVALLTPRQERWLARCVERGGKQGERAREILVNANLRLVTSIAKKYQNRGIAMEDLIQEGTLGLIHAVDKYDWRRGFRFSTYATHWIRQALGRAVENQGRTIRLPSHAIESLGKIKRTREMLATRFNRVPTPQEIAHEISLPVDKVETLLEAETPEPMSLDAPAGDSTTRLGDLLPAEDATSPSSRIFRRALREEINKALDHLSSREKEVLSLRYGLSEDQEQPMTLEQVGKALHLSRERARQIEAGALQKLRRSEVGGRLRDTVIA</sequence>
<keyword evidence="2 5" id="KW-0731">Sigma factor</keyword>
<dbReference type="InterPro" id="IPR014284">
    <property type="entry name" value="RNA_pol_sigma-70_dom"/>
</dbReference>
<evidence type="ECO:0000259" key="7">
    <source>
        <dbReference type="PROSITE" id="PS00715"/>
    </source>
</evidence>
<comment type="similarity">
    <text evidence="5">Belongs to the sigma-70 factor family.</text>
</comment>
<dbReference type="EMBL" id="JACHGW010000001">
    <property type="protein sequence ID" value="MBB6049267.1"/>
    <property type="molecule type" value="Genomic_DNA"/>
</dbReference>
<dbReference type="PRINTS" id="PR00046">
    <property type="entry name" value="SIGMA70FCT"/>
</dbReference>
<keyword evidence="1 5" id="KW-0805">Transcription regulation</keyword>
<feature type="domain" description="RNA polymerase sigma-70" evidence="8">
    <location>
        <begin position="285"/>
        <end position="311"/>
    </location>
</feature>
<dbReference type="Proteomes" id="UP000520814">
    <property type="component" value="Unassembled WGS sequence"/>
</dbReference>
<dbReference type="InterPro" id="IPR050239">
    <property type="entry name" value="Sigma-70_RNA_pol_init_factors"/>
</dbReference>
<feature type="region of interest" description="Disordered" evidence="6">
    <location>
        <begin position="214"/>
        <end position="241"/>
    </location>
</feature>
<evidence type="ECO:0000256" key="6">
    <source>
        <dbReference type="SAM" id="MobiDB-lite"/>
    </source>
</evidence>
<dbReference type="Pfam" id="PF04542">
    <property type="entry name" value="Sigma70_r2"/>
    <property type="match status" value="1"/>
</dbReference>
<evidence type="ECO:0000256" key="1">
    <source>
        <dbReference type="ARBA" id="ARBA00023015"/>
    </source>
</evidence>
<proteinExistence type="inferred from homology"/>
<dbReference type="Pfam" id="PF04545">
    <property type="entry name" value="Sigma70_r4"/>
    <property type="match status" value="1"/>
</dbReference>
<feature type="domain" description="RNA polymerase sigma-70" evidence="7">
    <location>
        <begin position="114"/>
        <end position="127"/>
    </location>
</feature>
<dbReference type="RefSeq" id="WP_184192878.1">
    <property type="nucleotide sequence ID" value="NZ_JACHGW010000001.1"/>
</dbReference>
<evidence type="ECO:0000313" key="9">
    <source>
        <dbReference type="EMBL" id="MBB6049267.1"/>
    </source>
</evidence>
<gene>
    <name evidence="9" type="ORF">HNQ39_001029</name>
</gene>
<dbReference type="GO" id="GO:0003677">
    <property type="term" value="F:DNA binding"/>
    <property type="evidence" value="ECO:0007669"/>
    <property type="project" value="UniProtKB-KW"/>
</dbReference>
<comment type="caution">
    <text evidence="9">The sequence shown here is derived from an EMBL/GenBank/DDBJ whole genome shotgun (WGS) entry which is preliminary data.</text>
</comment>
<evidence type="ECO:0000313" key="10">
    <source>
        <dbReference type="Proteomes" id="UP000520814"/>
    </source>
</evidence>
<dbReference type="InterPro" id="IPR007630">
    <property type="entry name" value="RNA_pol_sigma70_r4"/>
</dbReference>
<evidence type="ECO:0000256" key="2">
    <source>
        <dbReference type="ARBA" id="ARBA00023082"/>
    </source>
</evidence>
<dbReference type="PANTHER" id="PTHR30603:SF47">
    <property type="entry name" value="RNA POLYMERASE SIGMA FACTOR SIGD, CHLOROPLASTIC"/>
    <property type="match status" value="1"/>
</dbReference>
<dbReference type="SUPFAM" id="SSF88946">
    <property type="entry name" value="Sigma2 domain of RNA polymerase sigma factors"/>
    <property type="match status" value="1"/>
</dbReference>
<dbReference type="SUPFAM" id="SSF88659">
    <property type="entry name" value="Sigma3 and sigma4 domains of RNA polymerase sigma factors"/>
    <property type="match status" value="2"/>
</dbReference>
<comment type="function">
    <text evidence="5">Sigma factors are initiation factors that promote the attachment of RNA polymerase to specific initiation sites and are then released.</text>
</comment>
<dbReference type="PROSITE" id="PS00716">
    <property type="entry name" value="SIGMA70_2"/>
    <property type="match status" value="1"/>
</dbReference>
<dbReference type="NCBIfam" id="TIGR02937">
    <property type="entry name" value="sigma70-ECF"/>
    <property type="match status" value="1"/>
</dbReference>
<accession>A0A7W9SMA4</accession>
<feature type="region of interest" description="Disordered" evidence="6">
    <location>
        <begin position="1"/>
        <end position="26"/>
    </location>
</feature>
<dbReference type="GO" id="GO:0006352">
    <property type="term" value="P:DNA-templated transcription initiation"/>
    <property type="evidence" value="ECO:0007669"/>
    <property type="project" value="InterPro"/>
</dbReference>
<keyword evidence="4 5" id="KW-0804">Transcription</keyword>
<dbReference type="InterPro" id="IPR013324">
    <property type="entry name" value="RNA_pol_sigma_r3/r4-like"/>
</dbReference>
<evidence type="ECO:0000259" key="8">
    <source>
        <dbReference type="PROSITE" id="PS00716"/>
    </source>
</evidence>
<name>A0A7W9SMA4_ARMRO</name>
<protein>
    <recommendedName>
        <fullName evidence="5">RNA polymerase sigma factor</fullName>
    </recommendedName>
</protein>
<dbReference type="InterPro" id="IPR000943">
    <property type="entry name" value="RNA_pol_sigma70"/>
</dbReference>
<organism evidence="9 10">
    <name type="scientific">Armatimonas rosea</name>
    <dbReference type="NCBI Taxonomy" id="685828"/>
    <lineage>
        <taxon>Bacteria</taxon>
        <taxon>Bacillati</taxon>
        <taxon>Armatimonadota</taxon>
        <taxon>Armatimonadia</taxon>
        <taxon>Armatimonadales</taxon>
        <taxon>Armatimonadaceae</taxon>
        <taxon>Armatimonas</taxon>
    </lineage>
</organism>
<dbReference type="Pfam" id="PF04539">
    <property type="entry name" value="Sigma70_r3"/>
    <property type="match status" value="1"/>
</dbReference>